<evidence type="ECO:0000259" key="1">
    <source>
        <dbReference type="SMART" id="SM00829"/>
    </source>
</evidence>
<protein>
    <recommendedName>
        <fullName evidence="1">Enoyl reductase (ER) domain-containing protein</fullName>
    </recommendedName>
</protein>
<sequence>MKQWVTNQDGLENLKLVQDAPMPEGLKEGEVLVKINRVSLNYRDTEGKDREDVADGSSVAVAMGLYKHHKGVPADQNGLVPCSDICGTITKISGSSDKVEGFQEGDRVMATFNQTHVRGQIVAADMASGLGLPLTGCLTEYRIFPATGLVKVPDYLSDEEAACLPIATVTAWMSINSFQPLGEPMRGRDKVVLLQGTGGVAVSGLQIAKALGLTTIITSSSDAKLERARKMGADHTINYKTTPDWHEEVLSLTNGKGADVVFETGGAHILAKSFECVAFGGLISCIGYLSGKEDAPGNRMNTNVLALKRNVTLKGILNGSRERFEEMLRCVYTGDAQSGKQIHPVVDKVFQFEETKEAFQYLFRGGHFGKVVIQVS</sequence>
<reference evidence="2 3" key="1">
    <citation type="submission" date="2023-01" db="EMBL/GenBank/DDBJ databases">
        <title>Analysis of 21 Apiospora genomes using comparative genomics revels a genus with tremendous synthesis potential of carbohydrate active enzymes and secondary metabolites.</title>
        <authorList>
            <person name="Sorensen T."/>
        </authorList>
    </citation>
    <scope>NUCLEOTIDE SEQUENCE [LARGE SCALE GENOMIC DNA]</scope>
    <source>
        <strain evidence="2 3">CBS 135458</strain>
    </source>
</reference>
<dbReference type="InterPro" id="IPR011032">
    <property type="entry name" value="GroES-like_sf"/>
</dbReference>
<evidence type="ECO:0000313" key="3">
    <source>
        <dbReference type="Proteomes" id="UP001480595"/>
    </source>
</evidence>
<dbReference type="InterPro" id="IPR013154">
    <property type="entry name" value="ADH-like_N"/>
</dbReference>
<dbReference type="Proteomes" id="UP001480595">
    <property type="component" value="Unassembled WGS sequence"/>
</dbReference>
<evidence type="ECO:0000313" key="2">
    <source>
        <dbReference type="EMBL" id="KAK8058005.1"/>
    </source>
</evidence>
<dbReference type="GeneID" id="92092925"/>
<dbReference type="InterPro" id="IPR013149">
    <property type="entry name" value="ADH-like_C"/>
</dbReference>
<dbReference type="SMART" id="SM00829">
    <property type="entry name" value="PKS_ER"/>
    <property type="match status" value="1"/>
</dbReference>
<dbReference type="Gene3D" id="3.40.50.720">
    <property type="entry name" value="NAD(P)-binding Rossmann-like Domain"/>
    <property type="match status" value="1"/>
</dbReference>
<dbReference type="Pfam" id="PF08240">
    <property type="entry name" value="ADH_N"/>
    <property type="match status" value="1"/>
</dbReference>
<dbReference type="Gene3D" id="3.90.180.10">
    <property type="entry name" value="Medium-chain alcohol dehydrogenases, catalytic domain"/>
    <property type="match status" value="1"/>
</dbReference>
<dbReference type="SUPFAM" id="SSF50129">
    <property type="entry name" value="GroES-like"/>
    <property type="match status" value="1"/>
</dbReference>
<keyword evidence="3" id="KW-1185">Reference proteome</keyword>
<gene>
    <name evidence="2" type="ORF">PG994_008453</name>
</gene>
<dbReference type="EMBL" id="JAQQWL010000009">
    <property type="protein sequence ID" value="KAK8058005.1"/>
    <property type="molecule type" value="Genomic_DNA"/>
</dbReference>
<dbReference type="Pfam" id="PF00107">
    <property type="entry name" value="ADH_zinc_N"/>
    <property type="match status" value="1"/>
</dbReference>
<comment type="caution">
    <text evidence="2">The sequence shown here is derived from an EMBL/GenBank/DDBJ whole genome shotgun (WGS) entry which is preliminary data.</text>
</comment>
<dbReference type="RefSeq" id="XP_066713451.1">
    <property type="nucleotide sequence ID" value="XM_066859862.1"/>
</dbReference>
<dbReference type="CDD" id="cd08276">
    <property type="entry name" value="MDR7"/>
    <property type="match status" value="1"/>
</dbReference>
<dbReference type="InterPro" id="IPR036291">
    <property type="entry name" value="NAD(P)-bd_dom_sf"/>
</dbReference>
<feature type="domain" description="Enoyl reductase (ER)" evidence="1">
    <location>
        <begin position="10"/>
        <end position="373"/>
    </location>
</feature>
<dbReference type="PANTHER" id="PTHR45033:SF1">
    <property type="entry name" value="OXIDOREDUCTASE (EUROFUNG)"/>
    <property type="match status" value="1"/>
</dbReference>
<proteinExistence type="predicted"/>
<dbReference type="InterPro" id="IPR020843">
    <property type="entry name" value="ER"/>
</dbReference>
<organism evidence="2 3">
    <name type="scientific">Apiospora phragmitis</name>
    <dbReference type="NCBI Taxonomy" id="2905665"/>
    <lineage>
        <taxon>Eukaryota</taxon>
        <taxon>Fungi</taxon>
        <taxon>Dikarya</taxon>
        <taxon>Ascomycota</taxon>
        <taxon>Pezizomycotina</taxon>
        <taxon>Sordariomycetes</taxon>
        <taxon>Xylariomycetidae</taxon>
        <taxon>Amphisphaeriales</taxon>
        <taxon>Apiosporaceae</taxon>
        <taxon>Apiospora</taxon>
    </lineage>
</organism>
<accession>A0ABR1UGG8</accession>
<dbReference type="InterPro" id="IPR052711">
    <property type="entry name" value="Zinc_ADH-like"/>
</dbReference>
<name>A0ABR1UGG8_9PEZI</name>
<dbReference type="SUPFAM" id="SSF51735">
    <property type="entry name" value="NAD(P)-binding Rossmann-fold domains"/>
    <property type="match status" value="1"/>
</dbReference>
<dbReference type="PANTHER" id="PTHR45033">
    <property type="match status" value="1"/>
</dbReference>